<sequence length="165" mass="19173">MIRAMIESDIPAVQDIAKTSWNDTYENIIPLEVQTRFLERNYSVPMMQKRLEKTMIYVAVHNDQIIGFANFTKVDEDGDAELTAIYLLPDYQKMGYGKQLLNVGLSSLKSASQLFVYVECENKKGRSFYENNQFTLLEEFEEVFDGHPLYTAKYVYYVKEPVSAY</sequence>
<protein>
    <submittedName>
        <fullName evidence="4">GNAT family N-acetyltransferase</fullName>
    </submittedName>
</protein>
<dbReference type="AlphaFoldDB" id="A0A385YWV3"/>
<evidence type="ECO:0000256" key="1">
    <source>
        <dbReference type="ARBA" id="ARBA00022679"/>
    </source>
</evidence>
<dbReference type="InterPro" id="IPR000182">
    <property type="entry name" value="GNAT_dom"/>
</dbReference>
<dbReference type="InterPro" id="IPR016181">
    <property type="entry name" value="Acyl_CoA_acyltransferase"/>
</dbReference>
<dbReference type="RefSeq" id="WP_119884104.1">
    <property type="nucleotide sequence ID" value="NZ_CP032418.1"/>
</dbReference>
<evidence type="ECO:0000259" key="3">
    <source>
        <dbReference type="PROSITE" id="PS51186"/>
    </source>
</evidence>
<name>A0A385YWV3_9BACL</name>
<feature type="domain" description="N-acetyltransferase" evidence="3">
    <location>
        <begin position="1"/>
        <end position="156"/>
    </location>
</feature>
<dbReference type="Gene3D" id="3.40.630.30">
    <property type="match status" value="1"/>
</dbReference>
<organism evidence="4 5">
    <name type="scientific">Paenisporosarcina cavernae</name>
    <dbReference type="NCBI Taxonomy" id="2320858"/>
    <lineage>
        <taxon>Bacteria</taxon>
        <taxon>Bacillati</taxon>
        <taxon>Bacillota</taxon>
        <taxon>Bacilli</taxon>
        <taxon>Bacillales</taxon>
        <taxon>Caryophanaceae</taxon>
        <taxon>Paenisporosarcina</taxon>
    </lineage>
</organism>
<dbReference type="OrthoDB" id="794462at2"/>
<dbReference type="KEGG" id="paek:D3873_11290"/>
<reference evidence="5" key="1">
    <citation type="submission" date="2018-09" db="EMBL/GenBank/DDBJ databases">
        <authorList>
            <person name="Zhu H."/>
        </authorList>
    </citation>
    <scope>NUCLEOTIDE SEQUENCE [LARGE SCALE GENOMIC DNA]</scope>
    <source>
        <strain evidence="5">K2R23-3</strain>
    </source>
</reference>
<dbReference type="Pfam" id="PF00583">
    <property type="entry name" value="Acetyltransf_1"/>
    <property type="match status" value="1"/>
</dbReference>
<accession>A0A385YWV3</accession>
<dbReference type="PANTHER" id="PTHR43800:SF1">
    <property type="entry name" value="PEPTIDYL-LYSINE N-ACETYLTRANSFERASE YJAB"/>
    <property type="match status" value="1"/>
</dbReference>
<evidence type="ECO:0000313" key="5">
    <source>
        <dbReference type="Proteomes" id="UP000265725"/>
    </source>
</evidence>
<dbReference type="PROSITE" id="PS51186">
    <property type="entry name" value="GNAT"/>
    <property type="match status" value="1"/>
</dbReference>
<dbReference type="Proteomes" id="UP000265725">
    <property type="component" value="Chromosome"/>
</dbReference>
<dbReference type="GO" id="GO:0016747">
    <property type="term" value="F:acyltransferase activity, transferring groups other than amino-acyl groups"/>
    <property type="evidence" value="ECO:0007669"/>
    <property type="project" value="InterPro"/>
</dbReference>
<dbReference type="SUPFAM" id="SSF55729">
    <property type="entry name" value="Acyl-CoA N-acyltransferases (Nat)"/>
    <property type="match status" value="1"/>
</dbReference>
<dbReference type="PANTHER" id="PTHR43800">
    <property type="entry name" value="PEPTIDYL-LYSINE N-ACETYLTRANSFERASE YJAB"/>
    <property type="match status" value="1"/>
</dbReference>
<evidence type="ECO:0000256" key="2">
    <source>
        <dbReference type="ARBA" id="ARBA00023315"/>
    </source>
</evidence>
<proteinExistence type="predicted"/>
<keyword evidence="5" id="KW-1185">Reference proteome</keyword>
<dbReference type="EMBL" id="CP032418">
    <property type="protein sequence ID" value="AYC30387.1"/>
    <property type="molecule type" value="Genomic_DNA"/>
</dbReference>
<keyword evidence="1 4" id="KW-0808">Transferase</keyword>
<evidence type="ECO:0000313" key="4">
    <source>
        <dbReference type="EMBL" id="AYC30387.1"/>
    </source>
</evidence>
<keyword evidence="2" id="KW-0012">Acyltransferase</keyword>
<gene>
    <name evidence="4" type="ORF">D3873_11290</name>
</gene>
<dbReference type="CDD" id="cd04301">
    <property type="entry name" value="NAT_SF"/>
    <property type="match status" value="1"/>
</dbReference>